<dbReference type="CDD" id="cd01672">
    <property type="entry name" value="TMPK"/>
    <property type="match status" value="1"/>
</dbReference>
<dbReference type="GO" id="GO:0005524">
    <property type="term" value="F:ATP binding"/>
    <property type="evidence" value="ECO:0007669"/>
    <property type="project" value="UniProtKB-KW"/>
</dbReference>
<reference evidence="13 14" key="1">
    <citation type="submission" date="2017-05" db="EMBL/GenBank/DDBJ databases">
        <authorList>
            <person name="Song R."/>
            <person name="Chenine A.L."/>
            <person name="Ruprecht R.M."/>
        </authorList>
    </citation>
    <scope>NUCLEOTIDE SEQUENCE [LARGE SCALE GENOMIC DNA]</scope>
</reference>
<protein>
    <recommendedName>
        <fullName evidence="3">dTMP kinase</fullName>
        <ecNumber evidence="3">2.7.4.9</ecNumber>
    </recommendedName>
</protein>
<dbReference type="HAMAP" id="MF_00165">
    <property type="entry name" value="Thymidylate_kinase"/>
    <property type="match status" value="1"/>
</dbReference>
<dbReference type="EMBL" id="MF063068">
    <property type="protein sequence ID" value="ARV77371.1"/>
    <property type="molecule type" value="Genomic_DNA"/>
</dbReference>
<dbReference type="GO" id="GO:0006227">
    <property type="term" value="P:dUDP biosynthetic process"/>
    <property type="evidence" value="ECO:0007669"/>
    <property type="project" value="TreeGrafter"/>
</dbReference>
<feature type="coiled-coil region" evidence="10">
    <location>
        <begin position="220"/>
        <end position="247"/>
    </location>
</feature>
<keyword evidence="8" id="KW-0067">ATP-binding</keyword>
<evidence type="ECO:0000256" key="8">
    <source>
        <dbReference type="ARBA" id="ARBA00022840"/>
    </source>
</evidence>
<feature type="compositionally biased region" description="Low complexity" evidence="11">
    <location>
        <begin position="458"/>
        <end position="482"/>
    </location>
</feature>
<accession>A0A1Y0SV31</accession>
<dbReference type="UniPathway" id="UPA00575"/>
<proteinExistence type="inferred from homology"/>
<evidence type="ECO:0000256" key="2">
    <source>
        <dbReference type="ARBA" id="ARBA00009776"/>
    </source>
</evidence>
<dbReference type="PANTHER" id="PTHR10344:SF4">
    <property type="entry name" value="UMP-CMP KINASE 2, MITOCHONDRIAL"/>
    <property type="match status" value="1"/>
</dbReference>
<dbReference type="EC" id="2.7.4.9" evidence="3"/>
<evidence type="ECO:0000313" key="13">
    <source>
        <dbReference type="EMBL" id="ARV77371.1"/>
    </source>
</evidence>
<dbReference type="SUPFAM" id="SSF52540">
    <property type="entry name" value="P-loop containing nucleoside triphosphate hydrolases"/>
    <property type="match status" value="1"/>
</dbReference>
<dbReference type="PANTHER" id="PTHR10344">
    <property type="entry name" value="THYMIDYLATE KINASE"/>
    <property type="match status" value="1"/>
</dbReference>
<evidence type="ECO:0000256" key="11">
    <source>
        <dbReference type="SAM" id="MobiDB-lite"/>
    </source>
</evidence>
<feature type="region of interest" description="Disordered" evidence="11">
    <location>
        <begin position="388"/>
        <end position="410"/>
    </location>
</feature>
<sequence>MSEVKMGHLVVLEGNNGVGKTAQMELQAERLRAAGRDVVIVAEPGGSDLGVALRKILKDQRDIKLNYTTELLLFGAQRDDMYRKVIRPALDAGKVVLADRGYFSTYAFQVHPHVEENGIVLHVFNAMTGMNMQHLGNVPPIVMNIEVPEDVRLARLAAAGEQREEDAFETDRSPAYLAKVAEGYNILKQQPGVMTFDGTKDIDELADLIFDQIQVCINQREQEAQILAEQTEERNRLRAEAEERGEDPDAAQRLAAEEAAKANEIQGLTLEEMEDEINKTINFHAQELLARIGGDFSPHKAEFDAHVVTLRKWVRSHINEEREKEVQLTAMQSQQRVMQISSNIGTMLGGFMTLINIGEMVTKLEADGQVLDVDLTAVEVPVAPPADEAGEQAEAAFAEASDADEAPAYGRGETPVLQHIDESGHYAEGQAPKAEEAGLEMRGGDTGGVQVDEASFKSEVAPAAEASYPAEGSPAASEASSL</sequence>
<keyword evidence="4" id="KW-0808">Transferase</keyword>
<feature type="domain" description="Thymidylate kinase-like" evidence="12">
    <location>
        <begin position="12"/>
        <end position="208"/>
    </location>
</feature>
<keyword evidence="5" id="KW-0545">Nucleotide biosynthesis</keyword>
<feature type="region of interest" description="Disordered" evidence="11">
    <location>
        <begin position="427"/>
        <end position="482"/>
    </location>
</feature>
<dbReference type="Proteomes" id="UP000224829">
    <property type="component" value="Segment"/>
</dbReference>
<evidence type="ECO:0000256" key="1">
    <source>
        <dbReference type="ARBA" id="ARBA00004992"/>
    </source>
</evidence>
<dbReference type="GO" id="GO:0006233">
    <property type="term" value="P:dTDP biosynthetic process"/>
    <property type="evidence" value="ECO:0007669"/>
    <property type="project" value="InterPro"/>
</dbReference>
<evidence type="ECO:0000259" key="12">
    <source>
        <dbReference type="Pfam" id="PF02223"/>
    </source>
</evidence>
<dbReference type="NCBIfam" id="TIGR00041">
    <property type="entry name" value="DTMP_kinase"/>
    <property type="match status" value="1"/>
</dbReference>
<evidence type="ECO:0000256" key="6">
    <source>
        <dbReference type="ARBA" id="ARBA00022741"/>
    </source>
</evidence>
<dbReference type="GO" id="GO:0006235">
    <property type="term" value="P:dTTP biosynthetic process"/>
    <property type="evidence" value="ECO:0007669"/>
    <property type="project" value="UniProtKB-UniPathway"/>
</dbReference>
<evidence type="ECO:0000256" key="7">
    <source>
        <dbReference type="ARBA" id="ARBA00022777"/>
    </source>
</evidence>
<evidence type="ECO:0000256" key="4">
    <source>
        <dbReference type="ARBA" id="ARBA00022679"/>
    </source>
</evidence>
<dbReference type="Pfam" id="PF02223">
    <property type="entry name" value="Thymidylate_kin"/>
    <property type="match status" value="1"/>
</dbReference>
<evidence type="ECO:0000256" key="9">
    <source>
        <dbReference type="ARBA" id="ARBA00048743"/>
    </source>
</evidence>
<comment type="pathway">
    <text evidence="1">Pyrimidine metabolism; dTTP biosynthesis.</text>
</comment>
<dbReference type="Gene3D" id="3.40.50.300">
    <property type="entry name" value="P-loop containing nucleotide triphosphate hydrolases"/>
    <property type="match status" value="1"/>
</dbReference>
<keyword evidence="6" id="KW-0547">Nucleotide-binding</keyword>
<evidence type="ECO:0000313" key="14">
    <source>
        <dbReference type="Proteomes" id="UP000224829"/>
    </source>
</evidence>
<evidence type="ECO:0000256" key="3">
    <source>
        <dbReference type="ARBA" id="ARBA00012980"/>
    </source>
</evidence>
<gene>
    <name evidence="13" type="ORF">NOXIFER_202</name>
</gene>
<dbReference type="GO" id="GO:0004798">
    <property type="term" value="F:dTMP kinase activity"/>
    <property type="evidence" value="ECO:0007669"/>
    <property type="project" value="UniProtKB-EC"/>
</dbReference>
<keyword evidence="10" id="KW-0175">Coiled coil</keyword>
<keyword evidence="7 13" id="KW-0418">Kinase</keyword>
<evidence type="ECO:0000256" key="10">
    <source>
        <dbReference type="SAM" id="Coils"/>
    </source>
</evidence>
<evidence type="ECO:0000256" key="5">
    <source>
        <dbReference type="ARBA" id="ARBA00022727"/>
    </source>
</evidence>
<keyword evidence="14" id="KW-1185">Reference proteome</keyword>
<comment type="similarity">
    <text evidence="2">Belongs to the thymidylate kinase family.</text>
</comment>
<dbReference type="InterPro" id="IPR018094">
    <property type="entry name" value="Thymidylate_kinase"/>
</dbReference>
<name>A0A1Y0SV31_9CAUD</name>
<organism evidence="13 14">
    <name type="scientific">Pseudomonas phage Noxifer</name>
    <dbReference type="NCBI Taxonomy" id="2006684"/>
    <lineage>
        <taxon>Viruses</taxon>
        <taxon>Duplodnaviria</taxon>
        <taxon>Heunggongvirae</taxon>
        <taxon>Uroviricota</taxon>
        <taxon>Caudoviricetes</taxon>
        <taxon>Chimalliviridae</taxon>
        <taxon>Noxifervirus</taxon>
        <taxon>Noxifervirus noxifer</taxon>
    </lineage>
</organism>
<dbReference type="InterPro" id="IPR039430">
    <property type="entry name" value="Thymidylate_kin-like_dom"/>
</dbReference>
<comment type="catalytic activity">
    <reaction evidence="9">
        <text>dTMP + ATP = dTDP + ADP</text>
        <dbReference type="Rhea" id="RHEA:13517"/>
        <dbReference type="ChEBI" id="CHEBI:30616"/>
        <dbReference type="ChEBI" id="CHEBI:58369"/>
        <dbReference type="ChEBI" id="CHEBI:63528"/>
        <dbReference type="ChEBI" id="CHEBI:456216"/>
        <dbReference type="EC" id="2.7.4.9"/>
    </reaction>
</comment>
<dbReference type="InterPro" id="IPR027417">
    <property type="entry name" value="P-loop_NTPase"/>
</dbReference>